<dbReference type="AlphaFoldDB" id="A0AA40DED8"/>
<keyword evidence="4" id="KW-1185">Reference proteome</keyword>
<protein>
    <submittedName>
        <fullName evidence="3">Uncharacterized protein</fullName>
    </submittedName>
</protein>
<dbReference type="EMBL" id="JAULSY010000024">
    <property type="protein sequence ID" value="KAK0671124.1"/>
    <property type="molecule type" value="Genomic_DNA"/>
</dbReference>
<keyword evidence="2" id="KW-0732">Signal</keyword>
<dbReference type="Proteomes" id="UP001174997">
    <property type="component" value="Unassembled WGS sequence"/>
</dbReference>
<reference evidence="3" key="1">
    <citation type="submission" date="2023-06" db="EMBL/GenBank/DDBJ databases">
        <title>Genome-scale phylogeny and comparative genomics of the fungal order Sordariales.</title>
        <authorList>
            <consortium name="Lawrence Berkeley National Laboratory"/>
            <person name="Hensen N."/>
            <person name="Bonometti L."/>
            <person name="Westerberg I."/>
            <person name="Brannstrom I.O."/>
            <person name="Guillou S."/>
            <person name="Cros-Aarteil S."/>
            <person name="Calhoun S."/>
            <person name="Haridas S."/>
            <person name="Kuo A."/>
            <person name="Mondo S."/>
            <person name="Pangilinan J."/>
            <person name="Riley R."/>
            <person name="Labutti K."/>
            <person name="Andreopoulos B."/>
            <person name="Lipzen A."/>
            <person name="Chen C."/>
            <person name="Yanf M."/>
            <person name="Daum C."/>
            <person name="Ng V."/>
            <person name="Clum A."/>
            <person name="Steindorff A."/>
            <person name="Ohm R."/>
            <person name="Martin F."/>
            <person name="Silar P."/>
            <person name="Natvig D."/>
            <person name="Lalanne C."/>
            <person name="Gautier V."/>
            <person name="Ament-Velasquez S.L."/>
            <person name="Kruys A."/>
            <person name="Hutchinson M.I."/>
            <person name="Powell A.J."/>
            <person name="Barry K."/>
            <person name="Miller A.N."/>
            <person name="Grigoriev I.V."/>
            <person name="Debuchy R."/>
            <person name="Gladieux P."/>
            <person name="Thoren M.H."/>
            <person name="Johannesson H."/>
        </authorList>
    </citation>
    <scope>NUCLEOTIDE SEQUENCE</scope>
    <source>
        <strain evidence="3">CBS 307.81</strain>
    </source>
</reference>
<proteinExistence type="predicted"/>
<feature type="chain" id="PRO_5041224911" evidence="2">
    <location>
        <begin position="33"/>
        <end position="229"/>
    </location>
</feature>
<feature type="region of interest" description="Disordered" evidence="1">
    <location>
        <begin position="170"/>
        <end position="191"/>
    </location>
</feature>
<gene>
    <name evidence="3" type="ORF">QBC41DRAFT_62345</name>
</gene>
<sequence>MGWRPEIGRPWCSLFRLFRLLLLLLAAGPIHASCSPSYHPPVRFANPALACRSCVHIISLDLSPTAPRAKRTLFLPSLLFQSPPLSLKLQQQQQQLHYYLLHTPSPVDGTWWPSLTFYRQYGGNIVSFTSTTATISIPPRSTCPYATTDASSITTALCMHQPERPCYCRQPSTLPPRTRRHSSSDSTRKNWTRISSGVDDTIIRRLHSKQFGTHRTSTEAIEYSNHLRD</sequence>
<evidence type="ECO:0000256" key="1">
    <source>
        <dbReference type="SAM" id="MobiDB-lite"/>
    </source>
</evidence>
<name>A0AA40DED8_9PEZI</name>
<comment type="caution">
    <text evidence="3">The sequence shown here is derived from an EMBL/GenBank/DDBJ whole genome shotgun (WGS) entry which is preliminary data.</text>
</comment>
<organism evidence="3 4">
    <name type="scientific">Cercophora samala</name>
    <dbReference type="NCBI Taxonomy" id="330535"/>
    <lineage>
        <taxon>Eukaryota</taxon>
        <taxon>Fungi</taxon>
        <taxon>Dikarya</taxon>
        <taxon>Ascomycota</taxon>
        <taxon>Pezizomycotina</taxon>
        <taxon>Sordariomycetes</taxon>
        <taxon>Sordariomycetidae</taxon>
        <taxon>Sordariales</taxon>
        <taxon>Lasiosphaeriaceae</taxon>
        <taxon>Cercophora</taxon>
    </lineage>
</organism>
<accession>A0AA40DED8</accession>
<evidence type="ECO:0000256" key="2">
    <source>
        <dbReference type="SAM" id="SignalP"/>
    </source>
</evidence>
<evidence type="ECO:0000313" key="3">
    <source>
        <dbReference type="EMBL" id="KAK0671124.1"/>
    </source>
</evidence>
<evidence type="ECO:0000313" key="4">
    <source>
        <dbReference type="Proteomes" id="UP001174997"/>
    </source>
</evidence>
<feature type="signal peptide" evidence="2">
    <location>
        <begin position="1"/>
        <end position="32"/>
    </location>
</feature>